<evidence type="ECO:0000313" key="3">
    <source>
        <dbReference type="Proteomes" id="UP000784294"/>
    </source>
</evidence>
<evidence type="ECO:0000256" key="1">
    <source>
        <dbReference type="SAM" id="MobiDB-lite"/>
    </source>
</evidence>
<protein>
    <submittedName>
        <fullName evidence="2">Uncharacterized protein</fullName>
    </submittedName>
</protein>
<dbReference type="InterPro" id="IPR017956">
    <property type="entry name" value="AT_hook_DNA-bd_motif"/>
</dbReference>
<feature type="region of interest" description="Disordered" evidence="1">
    <location>
        <begin position="135"/>
        <end position="159"/>
    </location>
</feature>
<feature type="compositionally biased region" description="Pro residues" evidence="1">
    <location>
        <begin position="140"/>
        <end position="150"/>
    </location>
</feature>
<keyword evidence="3" id="KW-1185">Reference proteome</keyword>
<proteinExistence type="predicted"/>
<comment type="caution">
    <text evidence="2">The sequence shown here is derived from an EMBL/GenBank/DDBJ whole genome shotgun (WGS) entry which is preliminary data.</text>
</comment>
<reference evidence="2" key="1">
    <citation type="submission" date="2018-11" db="EMBL/GenBank/DDBJ databases">
        <authorList>
            <consortium name="Pathogen Informatics"/>
        </authorList>
    </citation>
    <scope>NUCLEOTIDE SEQUENCE</scope>
</reference>
<evidence type="ECO:0000313" key="2">
    <source>
        <dbReference type="EMBL" id="VEL16099.1"/>
    </source>
</evidence>
<sequence>MFIFVYDLLIDDDSLADDIDYNSNNGHSEHVIYQRSGYLSNQSTASHAPIGGAMLGTRRPGLLNAAIGLGRPRGRPPLHYSAGSGGSGASTYSSIDQGSTAIAPIRPRSSGTGPYISSYTRSASRDYLLDALEEAELASPPQPKPAPQPWAPGKRGRPPLAMSLAKKAAAAQAEADETTSILQNIAIPPPHEPPPASFGMSTRNSNRLKRFSNYGVIDTAAAKAGKEEALMAAAFALVDAEETEEETQPIEKGEPLSVYL</sequence>
<feature type="region of interest" description="Disordered" evidence="1">
    <location>
        <begin position="241"/>
        <end position="260"/>
    </location>
</feature>
<dbReference type="AlphaFoldDB" id="A0A3S5CKL0"/>
<gene>
    <name evidence="2" type="ORF">PXEA_LOCUS9539</name>
</gene>
<dbReference type="GO" id="GO:0003677">
    <property type="term" value="F:DNA binding"/>
    <property type="evidence" value="ECO:0007669"/>
    <property type="project" value="InterPro"/>
</dbReference>
<accession>A0A3S5CKL0</accession>
<dbReference type="SMART" id="SM00384">
    <property type="entry name" value="AT_hook"/>
    <property type="match status" value="2"/>
</dbReference>
<organism evidence="2 3">
    <name type="scientific">Protopolystoma xenopodis</name>
    <dbReference type="NCBI Taxonomy" id="117903"/>
    <lineage>
        <taxon>Eukaryota</taxon>
        <taxon>Metazoa</taxon>
        <taxon>Spiralia</taxon>
        <taxon>Lophotrochozoa</taxon>
        <taxon>Platyhelminthes</taxon>
        <taxon>Monogenea</taxon>
        <taxon>Polyopisthocotylea</taxon>
        <taxon>Polystomatidea</taxon>
        <taxon>Polystomatidae</taxon>
        <taxon>Protopolystoma</taxon>
    </lineage>
</organism>
<name>A0A3S5CKL0_9PLAT</name>
<feature type="region of interest" description="Disordered" evidence="1">
    <location>
        <begin position="74"/>
        <end position="95"/>
    </location>
</feature>
<dbReference type="Proteomes" id="UP000784294">
    <property type="component" value="Unassembled WGS sequence"/>
</dbReference>
<dbReference type="EMBL" id="CAAALY010027123">
    <property type="protein sequence ID" value="VEL16099.1"/>
    <property type="molecule type" value="Genomic_DNA"/>
</dbReference>